<dbReference type="InterPro" id="IPR000999">
    <property type="entry name" value="RNase_III_dom"/>
</dbReference>
<dbReference type="PANTHER" id="PTHR14950:SF37">
    <property type="entry name" value="ENDORIBONUCLEASE DICER"/>
    <property type="match status" value="1"/>
</dbReference>
<keyword evidence="5" id="KW-1185">Reference proteome</keyword>
<protein>
    <recommendedName>
        <fullName evidence="3">RNase III domain-containing protein</fullName>
    </recommendedName>
</protein>
<dbReference type="GO" id="GO:0004525">
    <property type="term" value="F:ribonuclease III activity"/>
    <property type="evidence" value="ECO:0007669"/>
    <property type="project" value="InterPro"/>
</dbReference>
<evidence type="ECO:0000256" key="2">
    <source>
        <dbReference type="SAM" id="MobiDB-lite"/>
    </source>
</evidence>
<dbReference type="Proteomes" id="UP001150266">
    <property type="component" value="Unassembled WGS sequence"/>
</dbReference>
<keyword evidence="1" id="KW-0378">Hydrolase</keyword>
<proteinExistence type="predicted"/>
<dbReference type="SUPFAM" id="SSF69065">
    <property type="entry name" value="RNase III domain-like"/>
    <property type="match status" value="2"/>
</dbReference>
<feature type="domain" description="RNase III" evidence="3">
    <location>
        <begin position="972"/>
        <end position="1149"/>
    </location>
</feature>
<name>A0A9W8ZTG3_9AGAR</name>
<feature type="region of interest" description="Disordered" evidence="2">
    <location>
        <begin position="1073"/>
        <end position="1102"/>
    </location>
</feature>
<sequence length="1458" mass="161945">MESKSSSVDSRRPSIGGPDLPASGLESNGAALPNEDSSLAEGASSSMSGLSKRHREESPSASRKRNKMSSENFVQSAEGREVLRIALKENIIFAAPDTDAAVGFLAEYIHRIWENLKDTKDVKYPVVIIDAPSAIKHHLQTLIPEFDVVSYDALGSDIPRNKAEILLIDSSSLLEDLTGRSINLNRVGSLVLGRIPSCGDDSSISHPISRIIKNFYTVLDSSSRPLVFAGLFSPASFCSDITFNSLILEATLCCKIHGLTAESRTKCSAQLHSVRESVVFYDAPHSLPTTPLVRQLRSFSSSDSCVQRLLKYYQHALLQLGPCAADLVWGLESEQMGFLSSEVHQLLQSCDLMSPNIDINSPGLNVTPKVLKLVQVLKSCQDFGDDFRGVIFVHRRIVAYTLGQLLLMLDSELGFLRIRVLNGARNLDTLSQVDIFHHLDNGTCNLLIATKSVEDLDIPKVSVIIKFDLFDSQLSHAHVLSHSPEDGGHIISMVERDNSAHSRIVSHLSNRNPRVRVWMNALCRTPQSSFARDIPYTDRDPYFSDSEEESEATSFIRDPTTGSKLYPQDAINAMYLLPVDDVKSSYEERSLYNPLFEFDVQDDGQFICRIKSTAQSQSVPPSWSAPSLTKAGARRLASYDLCVYLYEQGLLASRVFSKLWTVPSENDALPAADTIILGTRVYGKKSPAFWTNSALVSLDSLTRFYAMIISIESGTDSIPSHASILLLTRQPLPDIPTFNVFFAGLPSPVNLTRAEPFTLTERQRQDIHSYNVQLWRGILNKPYSSSSHESLALFAPLDGDWSCKAARSSGSVNVFSHISWALISATVENWIVPLKCDNAETLRTDTKDALIQDRWTHYTRRYDVVEVRSDLNPLSKPLDPGLQEYDNLVEYCRTRRKDFPGLKDYEQPLLEVSPFPSFTDRLAPVAGPSIPTTSKHRYFIPELCAKVTVPASIFRTVLLLPCIMRRVDDFLLVKELNAGLLSHCVSEELLHAALSAPSAGIEYDYERLELLGDAFLKLLSSIYIFVMYPKAEEASMHNYRQAIISNKSLLKNAVAVGLPSFIQSKPFSFKGWHPPRISSRDTSERSMSAKENTASDDKNSGEIKINIQRTGEQQGTHEKKGSQPVQRLGDKALADVVEAIMGAALLTGGTDVALKAAKALNIPLPRIEKWADFGQKAQKFAPEPISVQISSSTIEAIEATVGCQFKRPQFLVQALTHITKTSVQSTTYERLEFIGDAILDFMVVRHVFHRHQQMNPGALSLLKGAMVSNTTLAAVCVSSGLHHHLLFESDKLAHDIREYEYLLKRAQTEEYTLAEQEGRSTGQFWHNIDSPKVLSDLIESILGALYVSDEYFPVGAEAFFDKVFKPFYDRHITLQTLSHHPTKILFELLQSKGCEKFSLVKEYNEYLVLVHDVILASTQDEAGVSGAKVASCIGLYALEGDPGFLARTCDCWKKVKVA</sequence>
<feature type="compositionally biased region" description="Low complexity" evidence="2">
    <location>
        <begin position="37"/>
        <end position="50"/>
    </location>
</feature>
<feature type="region of interest" description="Disordered" evidence="2">
    <location>
        <begin position="1"/>
        <end position="73"/>
    </location>
</feature>
<evidence type="ECO:0000256" key="1">
    <source>
        <dbReference type="ARBA" id="ARBA00022801"/>
    </source>
</evidence>
<dbReference type="PANTHER" id="PTHR14950">
    <property type="entry name" value="DICER-RELATED"/>
    <property type="match status" value="1"/>
</dbReference>
<dbReference type="EMBL" id="JAOTPV010000054">
    <property type="protein sequence ID" value="KAJ4466505.1"/>
    <property type="molecule type" value="Genomic_DNA"/>
</dbReference>
<organism evidence="4 5">
    <name type="scientific">Lentinula aciculospora</name>
    <dbReference type="NCBI Taxonomy" id="153920"/>
    <lineage>
        <taxon>Eukaryota</taxon>
        <taxon>Fungi</taxon>
        <taxon>Dikarya</taxon>
        <taxon>Basidiomycota</taxon>
        <taxon>Agaricomycotina</taxon>
        <taxon>Agaricomycetes</taxon>
        <taxon>Agaricomycetidae</taxon>
        <taxon>Agaricales</taxon>
        <taxon>Marasmiineae</taxon>
        <taxon>Omphalotaceae</taxon>
        <taxon>Lentinula</taxon>
    </lineage>
</organism>
<gene>
    <name evidence="4" type="ORF">J3R30DRAFT_3689707</name>
</gene>
<feature type="compositionally biased region" description="Basic and acidic residues" evidence="2">
    <location>
        <begin position="1078"/>
        <end position="1101"/>
    </location>
</feature>
<evidence type="ECO:0000259" key="3">
    <source>
        <dbReference type="PROSITE" id="PS50142"/>
    </source>
</evidence>
<dbReference type="GO" id="GO:0006396">
    <property type="term" value="P:RNA processing"/>
    <property type="evidence" value="ECO:0007669"/>
    <property type="project" value="InterPro"/>
</dbReference>
<dbReference type="InterPro" id="IPR036389">
    <property type="entry name" value="RNase_III_sf"/>
</dbReference>
<evidence type="ECO:0000313" key="5">
    <source>
        <dbReference type="Proteomes" id="UP001150266"/>
    </source>
</evidence>
<evidence type="ECO:0000313" key="4">
    <source>
        <dbReference type="EMBL" id="KAJ4466505.1"/>
    </source>
</evidence>
<comment type="caution">
    <text evidence="4">The sequence shown here is derived from an EMBL/GenBank/DDBJ whole genome shotgun (WGS) entry which is preliminary data.</text>
</comment>
<dbReference type="InterPro" id="IPR027417">
    <property type="entry name" value="P-loop_NTPase"/>
</dbReference>
<dbReference type="SMART" id="SM00535">
    <property type="entry name" value="RIBOc"/>
    <property type="match status" value="2"/>
</dbReference>
<feature type="region of interest" description="Disordered" evidence="2">
    <location>
        <begin position="1108"/>
        <end position="1127"/>
    </location>
</feature>
<dbReference type="Pfam" id="PF00636">
    <property type="entry name" value="Ribonuclease_3"/>
    <property type="match status" value="2"/>
</dbReference>
<dbReference type="Gene3D" id="3.40.50.300">
    <property type="entry name" value="P-loop containing nucleotide triphosphate hydrolases"/>
    <property type="match status" value="1"/>
</dbReference>
<dbReference type="Gene3D" id="2.170.260.10">
    <property type="entry name" value="paz domain"/>
    <property type="match status" value="1"/>
</dbReference>
<feature type="domain" description="RNase III" evidence="3">
    <location>
        <begin position="1194"/>
        <end position="1350"/>
    </location>
</feature>
<dbReference type="PROSITE" id="PS50142">
    <property type="entry name" value="RNASE_3_2"/>
    <property type="match status" value="2"/>
</dbReference>
<dbReference type="OrthoDB" id="416741at2759"/>
<dbReference type="CDD" id="cd00593">
    <property type="entry name" value="RIBOc"/>
    <property type="match status" value="2"/>
</dbReference>
<dbReference type="SUPFAM" id="SSF52540">
    <property type="entry name" value="P-loop containing nucleoside triphosphate hydrolases"/>
    <property type="match status" value="1"/>
</dbReference>
<reference evidence="4" key="1">
    <citation type="submission" date="2022-08" db="EMBL/GenBank/DDBJ databases">
        <title>A Global Phylogenomic Analysis of the Shiitake Genus Lentinula.</title>
        <authorList>
            <consortium name="DOE Joint Genome Institute"/>
            <person name="Sierra-Patev S."/>
            <person name="Min B."/>
            <person name="Naranjo-Ortiz M."/>
            <person name="Looney B."/>
            <person name="Konkel Z."/>
            <person name="Slot J.C."/>
            <person name="Sakamoto Y."/>
            <person name="Steenwyk J.L."/>
            <person name="Rokas A."/>
            <person name="Carro J."/>
            <person name="Camarero S."/>
            <person name="Ferreira P."/>
            <person name="Molpeceres G."/>
            <person name="Ruiz-Duenas F.J."/>
            <person name="Serrano A."/>
            <person name="Henrissat B."/>
            <person name="Drula E."/>
            <person name="Hughes K.W."/>
            <person name="Mata J.L."/>
            <person name="Ishikawa N.K."/>
            <person name="Vargas-Isla R."/>
            <person name="Ushijima S."/>
            <person name="Smith C.A."/>
            <person name="Ahrendt S."/>
            <person name="Andreopoulos W."/>
            <person name="He G."/>
            <person name="Labutti K."/>
            <person name="Lipzen A."/>
            <person name="Ng V."/>
            <person name="Riley R."/>
            <person name="Sandor L."/>
            <person name="Barry K."/>
            <person name="Martinez A.T."/>
            <person name="Xiao Y."/>
            <person name="Gibbons J.G."/>
            <person name="Terashima K."/>
            <person name="Grigoriev I.V."/>
            <person name="Hibbett D.S."/>
        </authorList>
    </citation>
    <scope>NUCLEOTIDE SEQUENCE</scope>
    <source>
        <strain evidence="4">JLM2183</strain>
    </source>
</reference>
<dbReference type="Gene3D" id="1.10.1520.10">
    <property type="entry name" value="Ribonuclease III domain"/>
    <property type="match status" value="2"/>
</dbReference>
<accession>A0A9W8ZTG3</accession>